<gene>
    <name evidence="1" type="ORF">FBQ73_05625</name>
</gene>
<evidence type="ECO:0000313" key="2">
    <source>
        <dbReference type="Proteomes" id="UP000305131"/>
    </source>
</evidence>
<organism evidence="1 2">
    <name type="scientific">Xanthobacter autotrophicus</name>
    <dbReference type="NCBI Taxonomy" id="280"/>
    <lineage>
        <taxon>Bacteria</taxon>
        <taxon>Pseudomonadati</taxon>
        <taxon>Pseudomonadota</taxon>
        <taxon>Alphaproteobacteria</taxon>
        <taxon>Hyphomicrobiales</taxon>
        <taxon>Xanthobacteraceae</taxon>
        <taxon>Xanthobacter</taxon>
    </lineage>
</organism>
<dbReference type="RefSeq" id="WP_138398513.1">
    <property type="nucleotide sequence ID" value="NZ_JBAFVI010000001.1"/>
</dbReference>
<protein>
    <submittedName>
        <fullName evidence="1">Uncharacterized protein</fullName>
    </submittedName>
</protein>
<comment type="caution">
    <text evidence="1">The sequence shown here is derived from an EMBL/GenBank/DDBJ whole genome shotgun (WGS) entry which is preliminary data.</text>
</comment>
<proteinExistence type="predicted"/>
<evidence type="ECO:0000313" key="1">
    <source>
        <dbReference type="EMBL" id="TLX43597.1"/>
    </source>
</evidence>
<name>A0A6C1KJ02_XANAU</name>
<reference evidence="1 2" key="1">
    <citation type="submission" date="2019-05" db="EMBL/GenBank/DDBJ databases">
        <authorList>
            <person name="Zhou X."/>
        </authorList>
    </citation>
    <scope>NUCLEOTIDE SEQUENCE [LARGE SCALE GENOMIC DNA]</scope>
    <source>
        <strain evidence="1 2">DSM 432</strain>
    </source>
</reference>
<dbReference type="GeneID" id="95772940"/>
<sequence length="160" mass="16888">MTVTQIALDPVVALFNEMDRLTATCGNLADAQDGLENDLIFSCLAEVESASVPTTSEGIRRKIERHFPERAAADSDAFFLCFQAGAPKGAGAKADRAWRELQAIARSAKAGYLSEKDIERAALVERTAASLAQPAFAGIAHAIAEGVRLAASGENLQLVG</sequence>
<accession>A0A6C1KJ02</accession>
<dbReference type="Proteomes" id="UP000305131">
    <property type="component" value="Unassembled WGS sequence"/>
</dbReference>
<dbReference type="AlphaFoldDB" id="A0A6C1KJ02"/>
<dbReference type="EMBL" id="VAUP01000015">
    <property type="protein sequence ID" value="TLX43597.1"/>
    <property type="molecule type" value="Genomic_DNA"/>
</dbReference>